<dbReference type="SUPFAM" id="SSF52540">
    <property type="entry name" value="P-loop containing nucleoside triphosphate hydrolases"/>
    <property type="match status" value="2"/>
</dbReference>
<feature type="compositionally biased region" description="Acidic residues" evidence="4">
    <location>
        <begin position="195"/>
        <end position="227"/>
    </location>
</feature>
<dbReference type="HOGENOM" id="CLU_283303_0_0_1"/>
<sequence>MTTEDERTNKRDVGSASLREDSAVVLETGGHPTGNETLSEEHLEEKSSRTGTSELVRGDEKADEAEDFVVVDTGAPQTTPEASLNEVDTEDSTAPIETKVHESTSPQTNVEEGETPSGTSSGGDASDELNKQPRKATDDEGLEAAKSIKTEEDREESTWEVQPEEIKHTRDEKNEGEPSEEEEKEEKEEKKEKSEDEDEKDNESVEEEDGDTDDDDSDDNSDNEGTDSDPSSSKSYDDTPEEVDDNSAARLEWLRQKPNIWRANRGLDRIMCMVGVERAKAQFLSMKASIEASQRRGEKLHGKSIDINVNGGDGTGKDSIREHFRAFKDDLYDWSDDDIHVSKSHCTTRTINLDNFTDAEIHALLKLLFKKRNLEVEGGVGGFYTEILARRIGRGRDQEDFRNFWAIKDAFVEACDRQADRLYEERLVWEKNGSKEGEEPDDRYLTKEDLLGKPPPDLRKTSEAYRELQAMVGMENIKKAVEELMDRARVNYRLEMRGKKLIETHLNRVIIGPPGTGKTTVAHLFGRIICDLNLVSKKEVVAKDPSDFNSKWIGGPQANTKEILEETQGKVLIIDDAHTLCPSDNVDRSSSKVDTNRFEILDTIVAKTSAKPNQDRSIIMVGYPEQMHDMFFKGNRGLRSRFPPEEAFVLEDYSLPHLMDIFDKTLQEQETEATPVAREVASQILGRARDRPNFGNGRDVENLVNRARSGYRERIVKQRAEAKMEAATMETNGEVAGNEKDVIGPLEVKVEPPEADGSEENPAKKAGEPKARESEDNPPDIELDPFELGDHVVLEPEDLDPNWKRASGAGASCEDLFKEFVGFDQVVQQFRGYQQIAAGMRLHGRDPRPNIPFTFVFKGPPGTGKTSTARKIGQIFYDMGFLASAEVIECSATDLIGQYLGHTGPQVQAIMEKALGKVLFIDEAYRLGSGTRGVSSGSSFEEEAVGELVDSLTKPRYMRKMVIILAGYSEDMDLLMKSNRGLRGRFATEVIFPQLSPAQCLLFLGQLLGKMDITIRDRTAPSSEDKSKVQRLLAKLSATRDWSNGRDIETLSQKIIGEVFMMEGRKGRKSARLQVSTRELIGFLQDMLRARLAGELQDRE</sequence>
<comment type="caution">
    <text evidence="6">The sequence shown here is derived from an EMBL/GenBank/DDBJ whole genome shotgun (WGS) entry which is preliminary data.</text>
</comment>
<feature type="compositionally biased region" description="Basic and acidic residues" evidence="4">
    <location>
        <begin position="128"/>
        <end position="138"/>
    </location>
</feature>
<name>A0A084FXU8_PSEDA</name>
<dbReference type="RefSeq" id="XP_016639709.1">
    <property type="nucleotide sequence ID" value="XM_016790406.1"/>
</dbReference>
<evidence type="ECO:0000256" key="1">
    <source>
        <dbReference type="ARBA" id="ARBA00010378"/>
    </source>
</evidence>
<comment type="similarity">
    <text evidence="1">Belongs to the CbxX/CfxQ family.</text>
</comment>
<dbReference type="CDD" id="cd00009">
    <property type="entry name" value="AAA"/>
    <property type="match status" value="1"/>
</dbReference>
<dbReference type="GO" id="GO:0016887">
    <property type="term" value="F:ATP hydrolysis activity"/>
    <property type="evidence" value="ECO:0007669"/>
    <property type="project" value="InterPro"/>
</dbReference>
<keyword evidence="2" id="KW-0547">Nucleotide-binding</keyword>
<dbReference type="SMART" id="SM00382">
    <property type="entry name" value="AAA"/>
    <property type="match status" value="2"/>
</dbReference>
<protein>
    <submittedName>
        <fullName evidence="6">Stage V sporulation protein K</fullName>
    </submittedName>
</protein>
<dbReference type="KEGG" id="sapo:SAPIO_CDS8870"/>
<evidence type="ECO:0000256" key="3">
    <source>
        <dbReference type="ARBA" id="ARBA00022840"/>
    </source>
</evidence>
<dbReference type="Pfam" id="PF00004">
    <property type="entry name" value="AAA"/>
    <property type="match status" value="2"/>
</dbReference>
<reference evidence="6 7" key="1">
    <citation type="journal article" date="2014" name="Genome Announc.">
        <title>Draft genome sequence of the pathogenic fungus Scedosporium apiospermum.</title>
        <authorList>
            <person name="Vandeputte P."/>
            <person name="Ghamrawi S."/>
            <person name="Rechenmann M."/>
            <person name="Iltis A."/>
            <person name="Giraud S."/>
            <person name="Fleury M."/>
            <person name="Thornton C."/>
            <person name="Delhaes L."/>
            <person name="Meyer W."/>
            <person name="Papon N."/>
            <person name="Bouchara J.P."/>
        </authorList>
    </citation>
    <scope>NUCLEOTIDE SEQUENCE [LARGE SCALE GENOMIC DNA]</scope>
    <source>
        <strain evidence="6 7">IHEM 14462</strain>
    </source>
</reference>
<feature type="region of interest" description="Disordered" evidence="4">
    <location>
        <begin position="751"/>
        <end position="783"/>
    </location>
</feature>
<feature type="compositionally biased region" description="Basic and acidic residues" evidence="4">
    <location>
        <begin position="39"/>
        <end position="48"/>
    </location>
</feature>
<gene>
    <name evidence="6" type="ORF">SAPIO_CDS8870</name>
</gene>
<dbReference type="GO" id="GO:0005524">
    <property type="term" value="F:ATP binding"/>
    <property type="evidence" value="ECO:0007669"/>
    <property type="project" value="UniProtKB-KW"/>
</dbReference>
<dbReference type="PANTHER" id="PTHR43392">
    <property type="entry name" value="AAA-TYPE ATPASE FAMILY PROTEIN / ANKYRIN REPEAT FAMILY PROTEIN"/>
    <property type="match status" value="1"/>
</dbReference>
<evidence type="ECO:0000313" key="6">
    <source>
        <dbReference type="EMBL" id="KEZ39910.1"/>
    </source>
</evidence>
<keyword evidence="7" id="KW-1185">Reference proteome</keyword>
<dbReference type="GeneID" id="27727942"/>
<feature type="compositionally biased region" description="Basic and acidic residues" evidence="4">
    <location>
        <begin position="164"/>
        <end position="176"/>
    </location>
</feature>
<dbReference type="InterPro" id="IPR000641">
    <property type="entry name" value="CbxX/CfxQ"/>
</dbReference>
<dbReference type="AlphaFoldDB" id="A0A084FXU8"/>
<dbReference type="InterPro" id="IPR041627">
    <property type="entry name" value="AAA_lid_6"/>
</dbReference>
<keyword evidence="3" id="KW-0067">ATP-binding</keyword>
<feature type="compositionally biased region" description="Basic and acidic residues" evidence="4">
    <location>
        <begin position="761"/>
        <end position="775"/>
    </location>
</feature>
<dbReference type="InterPro" id="IPR003959">
    <property type="entry name" value="ATPase_AAA_core"/>
</dbReference>
<feature type="region of interest" description="Disordered" evidence="4">
    <location>
        <begin position="434"/>
        <end position="458"/>
    </location>
</feature>
<dbReference type="InterPro" id="IPR050773">
    <property type="entry name" value="CbxX/CfxQ_RuBisCO_ESX"/>
</dbReference>
<dbReference type="PANTHER" id="PTHR43392:SF2">
    <property type="entry name" value="AAA-TYPE ATPASE FAMILY PROTEIN _ ANKYRIN REPEAT FAMILY PROTEIN"/>
    <property type="match status" value="1"/>
</dbReference>
<evidence type="ECO:0000256" key="2">
    <source>
        <dbReference type="ARBA" id="ARBA00022741"/>
    </source>
</evidence>
<feature type="domain" description="AAA+ ATPase" evidence="5">
    <location>
        <begin position="504"/>
        <end position="652"/>
    </location>
</feature>
<dbReference type="Gene3D" id="3.40.50.300">
    <property type="entry name" value="P-loop containing nucleotide triphosphate hydrolases"/>
    <property type="match status" value="2"/>
</dbReference>
<dbReference type="InterPro" id="IPR027417">
    <property type="entry name" value="P-loop_NTPase"/>
</dbReference>
<evidence type="ECO:0000256" key="4">
    <source>
        <dbReference type="SAM" id="MobiDB-lite"/>
    </source>
</evidence>
<organism evidence="6 7">
    <name type="scientific">Pseudallescheria apiosperma</name>
    <name type="common">Scedosporium apiospermum</name>
    <dbReference type="NCBI Taxonomy" id="563466"/>
    <lineage>
        <taxon>Eukaryota</taxon>
        <taxon>Fungi</taxon>
        <taxon>Dikarya</taxon>
        <taxon>Ascomycota</taxon>
        <taxon>Pezizomycotina</taxon>
        <taxon>Sordariomycetes</taxon>
        <taxon>Hypocreomycetidae</taxon>
        <taxon>Microascales</taxon>
        <taxon>Microascaceae</taxon>
        <taxon>Scedosporium</taxon>
    </lineage>
</organism>
<dbReference type="Proteomes" id="UP000028545">
    <property type="component" value="Unassembled WGS sequence"/>
</dbReference>
<feature type="region of interest" description="Disordered" evidence="4">
    <location>
        <begin position="1"/>
        <end position="244"/>
    </location>
</feature>
<dbReference type="OMA" id="YGDIPYE"/>
<evidence type="ECO:0000313" key="7">
    <source>
        <dbReference type="Proteomes" id="UP000028545"/>
    </source>
</evidence>
<accession>A0A084FXU8</accession>
<dbReference type="InterPro" id="IPR003593">
    <property type="entry name" value="AAA+_ATPase"/>
</dbReference>
<evidence type="ECO:0000259" key="5">
    <source>
        <dbReference type="SMART" id="SM00382"/>
    </source>
</evidence>
<dbReference type="PRINTS" id="PR00819">
    <property type="entry name" value="CBXCFQXSUPER"/>
</dbReference>
<feature type="domain" description="AAA+ ATPase" evidence="5">
    <location>
        <begin position="851"/>
        <end position="996"/>
    </location>
</feature>
<proteinExistence type="inferred from homology"/>
<dbReference type="VEuPathDB" id="FungiDB:SAPIO_CDS8870"/>
<dbReference type="Pfam" id="PF17866">
    <property type="entry name" value="AAA_lid_6"/>
    <property type="match status" value="1"/>
</dbReference>
<dbReference type="OrthoDB" id="2423195at2759"/>
<dbReference type="EMBL" id="JOWA01000132">
    <property type="protein sequence ID" value="KEZ39910.1"/>
    <property type="molecule type" value="Genomic_DNA"/>
</dbReference>
<feature type="compositionally biased region" description="Acidic residues" evidence="4">
    <location>
        <begin position="177"/>
        <end position="186"/>
    </location>
</feature>
<dbReference type="FunFam" id="3.40.50.300:FF:000216">
    <property type="entry name" value="Type VII secretion ATPase EccA"/>
    <property type="match status" value="1"/>
</dbReference>
<dbReference type="Gene3D" id="1.10.8.60">
    <property type="match status" value="2"/>
</dbReference>
<feature type="compositionally biased region" description="Basic and acidic residues" evidence="4">
    <location>
        <begin position="1"/>
        <end position="22"/>
    </location>
</feature>